<dbReference type="NCBIfam" id="TIGR02532">
    <property type="entry name" value="IV_pilin_GFxxxE"/>
    <property type="match status" value="1"/>
</dbReference>
<keyword evidence="1" id="KW-0812">Transmembrane</keyword>
<dbReference type="InterPro" id="IPR045584">
    <property type="entry name" value="Pilin-like"/>
</dbReference>
<dbReference type="InterPro" id="IPR012902">
    <property type="entry name" value="N_methyl_site"/>
</dbReference>
<reference evidence="2 3" key="1">
    <citation type="journal article" date="2016" name="Nat. Commun.">
        <title>Thousands of microbial genomes shed light on interconnected biogeochemical processes in an aquifer system.</title>
        <authorList>
            <person name="Anantharaman K."/>
            <person name="Brown C.T."/>
            <person name="Hug L.A."/>
            <person name="Sharon I."/>
            <person name="Castelle C.J."/>
            <person name="Probst A.J."/>
            <person name="Thomas B.C."/>
            <person name="Singh A."/>
            <person name="Wilkins M.J."/>
            <person name="Karaoz U."/>
            <person name="Brodie E.L."/>
            <person name="Williams K.H."/>
            <person name="Hubbard S.S."/>
            <person name="Banfield J.F."/>
        </authorList>
    </citation>
    <scope>NUCLEOTIDE SEQUENCE [LARGE SCALE GENOMIC DNA]</scope>
</reference>
<evidence type="ECO:0000313" key="3">
    <source>
        <dbReference type="Proteomes" id="UP000176705"/>
    </source>
</evidence>
<dbReference type="AlphaFoldDB" id="A0A1G2L9D2"/>
<dbReference type="Proteomes" id="UP000176705">
    <property type="component" value="Unassembled WGS sequence"/>
</dbReference>
<dbReference type="STRING" id="1802280.A3B37_03810"/>
<proteinExistence type="predicted"/>
<evidence type="ECO:0008006" key="4">
    <source>
        <dbReference type="Google" id="ProtNLM"/>
    </source>
</evidence>
<dbReference type="EMBL" id="MHQS01000022">
    <property type="protein sequence ID" value="OHA08154.1"/>
    <property type="molecule type" value="Genomic_DNA"/>
</dbReference>
<dbReference type="SUPFAM" id="SSF54523">
    <property type="entry name" value="Pili subunits"/>
    <property type="match status" value="1"/>
</dbReference>
<organism evidence="2 3">
    <name type="scientific">Candidatus Sungbacteria bacterium RIFCSPLOWO2_01_FULL_59_16</name>
    <dbReference type="NCBI Taxonomy" id="1802280"/>
    <lineage>
        <taxon>Bacteria</taxon>
        <taxon>Candidatus Sungiibacteriota</taxon>
    </lineage>
</organism>
<feature type="transmembrane region" description="Helical" evidence="1">
    <location>
        <begin position="41"/>
        <end position="63"/>
    </location>
</feature>
<evidence type="ECO:0000313" key="2">
    <source>
        <dbReference type="EMBL" id="OHA08154.1"/>
    </source>
</evidence>
<dbReference type="Pfam" id="PF07963">
    <property type="entry name" value="N_methyl"/>
    <property type="match status" value="1"/>
</dbReference>
<evidence type="ECO:0000256" key="1">
    <source>
        <dbReference type="SAM" id="Phobius"/>
    </source>
</evidence>
<accession>A0A1G2L9D2</accession>
<name>A0A1G2L9D2_9BACT</name>
<comment type="caution">
    <text evidence="2">The sequence shown here is derived from an EMBL/GenBank/DDBJ whole genome shotgun (WGS) entry which is preliminary data.</text>
</comment>
<keyword evidence="1" id="KW-0472">Membrane</keyword>
<protein>
    <recommendedName>
        <fullName evidence="4">General secretion pathway GspH domain-containing protein</fullName>
    </recommendedName>
</protein>
<sequence length="222" mass="24563">MQNYKFKVQSYRWLAKRLGGVEFRNFSLFTFHSQLTPRQNGFTAIEMVVVVAIIALISSIILVRFPAFSGNIHLQRSSRELALLVRKAQNMALSVRWVPGPNAPTSFGVYIDRTTTPVTAILFGDLPGSGQYGRYDGEPTDTRIETLALDRSVRIQEILCNASGANHCTDTLDVSFLVPEARMSIWGDDAGGEQAAEITFSAIGVIYTRSVVVRASGQIFIR</sequence>
<keyword evidence="1" id="KW-1133">Transmembrane helix</keyword>
<gene>
    <name evidence="2" type="ORF">A3B37_03810</name>
</gene>